<evidence type="ECO:0000259" key="1">
    <source>
        <dbReference type="Pfam" id="PF13229"/>
    </source>
</evidence>
<dbReference type="RefSeq" id="WP_104757538.1">
    <property type="nucleotide sequence ID" value="NZ_JBHEEO010000052.1"/>
</dbReference>
<evidence type="ECO:0000313" key="3">
    <source>
        <dbReference type="Proteomes" id="UP000238493"/>
    </source>
</evidence>
<dbReference type="InterPro" id="IPR039448">
    <property type="entry name" value="Beta_helix"/>
</dbReference>
<keyword evidence="3" id="KW-1185">Reference proteome</keyword>
<dbReference type="NCBIfam" id="TIGR03808">
    <property type="entry name" value="RR_plus_rpt_1"/>
    <property type="match status" value="1"/>
</dbReference>
<dbReference type="SMART" id="SM00710">
    <property type="entry name" value="PbH1"/>
    <property type="match status" value="11"/>
</dbReference>
<evidence type="ECO:0000313" key="2">
    <source>
        <dbReference type="EMBL" id="PQA71616.1"/>
    </source>
</evidence>
<gene>
    <name evidence="2" type="ORF">C3731_20990</name>
</gene>
<feature type="domain" description="Right handed beta helix" evidence="1">
    <location>
        <begin position="72"/>
        <end position="206"/>
    </location>
</feature>
<dbReference type="Proteomes" id="UP000238493">
    <property type="component" value="Unassembled WGS sequence"/>
</dbReference>
<dbReference type="InterPro" id="IPR006626">
    <property type="entry name" value="PbH1"/>
</dbReference>
<dbReference type="InterPro" id="IPR022444">
    <property type="entry name" value="Cofactor-bd_rpt"/>
</dbReference>
<dbReference type="AlphaFoldDB" id="A0A2S7IUH7"/>
<dbReference type="SUPFAM" id="SSF51126">
    <property type="entry name" value="Pectin lyase-like"/>
    <property type="match status" value="2"/>
</dbReference>
<organism evidence="2 3">
    <name type="scientific">Brucella oryzae</name>
    <dbReference type="NCBI Taxonomy" id="335286"/>
    <lineage>
        <taxon>Bacteria</taxon>
        <taxon>Pseudomonadati</taxon>
        <taxon>Pseudomonadota</taxon>
        <taxon>Alphaproteobacteria</taxon>
        <taxon>Hyphomicrobiales</taxon>
        <taxon>Brucellaceae</taxon>
        <taxon>Brucella/Ochrobactrum group</taxon>
        <taxon>Brucella</taxon>
    </lineage>
</organism>
<proteinExistence type="predicted"/>
<dbReference type="Gene3D" id="2.160.20.10">
    <property type="entry name" value="Single-stranded right-handed beta-helix, Pectin lyase-like"/>
    <property type="match status" value="2"/>
</dbReference>
<accession>A0A2S7IUH7</accession>
<protein>
    <submittedName>
        <fullName evidence="2">TIGR03808 family TAT-translocated repetitive protein</fullName>
    </submittedName>
</protein>
<name>A0A2S7IUH7_9HYPH</name>
<comment type="caution">
    <text evidence="2">The sequence shown here is derived from an EMBL/GenBank/DDBJ whole genome shotgun (WGS) entry which is preliminary data.</text>
</comment>
<dbReference type="Pfam" id="PF13229">
    <property type="entry name" value="Beta_helix"/>
    <property type="match status" value="2"/>
</dbReference>
<feature type="domain" description="Right handed beta helix" evidence="1">
    <location>
        <begin position="223"/>
        <end position="401"/>
    </location>
</feature>
<dbReference type="NCBIfam" id="TIGR03807">
    <property type="entry name" value="RR_fam_repeat"/>
    <property type="match status" value="2"/>
</dbReference>
<dbReference type="OrthoDB" id="9788772at2"/>
<dbReference type="EMBL" id="PTRC01000056">
    <property type="protein sequence ID" value="PQA71616.1"/>
    <property type="molecule type" value="Genomic_DNA"/>
</dbReference>
<dbReference type="InterPro" id="IPR022388">
    <property type="entry name" value="CHP03808"/>
</dbReference>
<sequence length="480" mass="50491">MSILDWNGTISLADAIANARVQGKELYIQPGSYDLGFTAISAGGAPGTRALRIYATPRTVTLNFTTDDLFFWIEQVSDIEIEGIDFDGKNRALSAFARPGLVTAVGASNLVFRNCQFFNSTQVGLRLQNCGTRRGSSFTMDGNELARPSALVENCAFEKCDDAAIYTYGSPALRVSSSTFTNLSNNGIQIEEDTPIYNGTIISGNSFSDVRAENGGSGPYGNAVSLFRVNDCLVEGNTIHFAAFSAVRANVCAGTVIQGNNCYGIGEVALYVEETPATTGNNIAVGNIVANNFIDWCGQGISVANFMSGARNATVTGNVIRNCRTLSPSRGLLDIRGIGISAEADAVVSGNTIECAQRFGIIAGAGTYSRNLVITDNVIRSTPVGIVASEQTSASTPAGNQAGHTLISNNMIQVTSSDVNDGIVTSNYGGTDTTFAIVSRMNLITSAAYPRLTLPATNVLHNMATPSMGTDACRTTPPFG</sequence>
<dbReference type="InterPro" id="IPR011050">
    <property type="entry name" value="Pectin_lyase_fold/virulence"/>
</dbReference>
<reference evidence="2 3" key="1">
    <citation type="submission" date="2018-02" db="EMBL/GenBank/DDBJ databases">
        <title>Draft genome sequence of Ochrobactrum oryzae found in Brazil.</title>
        <authorList>
            <person name="Cerdeira L."/>
            <person name="Andrade F."/>
            <person name="Zacariotto T."/>
            <person name="Barbosa B."/>
            <person name="Santos S."/>
            <person name="Cassetari V."/>
            <person name="Lincopan N."/>
        </authorList>
    </citation>
    <scope>NUCLEOTIDE SEQUENCE [LARGE SCALE GENOMIC DNA]</scope>
    <source>
        <strain evidence="2 3">OA447</strain>
    </source>
</reference>
<dbReference type="InterPro" id="IPR012334">
    <property type="entry name" value="Pectin_lyas_fold"/>
</dbReference>